<reference evidence="2" key="2">
    <citation type="submission" date="2023-06" db="EMBL/GenBank/DDBJ databases">
        <authorList>
            <consortium name="Lawrence Berkeley National Laboratory"/>
            <person name="Haridas S."/>
            <person name="Hensen N."/>
            <person name="Bonometti L."/>
            <person name="Westerberg I."/>
            <person name="Brannstrom I.O."/>
            <person name="Guillou S."/>
            <person name="Cros-Aarteil S."/>
            <person name="Calhoun S."/>
            <person name="Kuo A."/>
            <person name="Mondo S."/>
            <person name="Pangilinan J."/>
            <person name="Riley R."/>
            <person name="Labutti K."/>
            <person name="Andreopoulos B."/>
            <person name="Lipzen A."/>
            <person name="Chen C."/>
            <person name="Yanf M."/>
            <person name="Daum C."/>
            <person name="Ng V."/>
            <person name="Clum A."/>
            <person name="Steindorff A."/>
            <person name="Ohm R."/>
            <person name="Martin F."/>
            <person name="Silar P."/>
            <person name="Natvig D."/>
            <person name="Lalanne C."/>
            <person name="Gautier V."/>
            <person name="Ament-Velasquez S.L."/>
            <person name="Kruys A."/>
            <person name="Hutchinson M.I."/>
            <person name="Powell A.J."/>
            <person name="Barry K."/>
            <person name="Miller A.N."/>
            <person name="Grigoriev I.V."/>
            <person name="Debuchy R."/>
            <person name="Gladieux P."/>
            <person name="Thoren M.H."/>
            <person name="Johannesson H."/>
        </authorList>
    </citation>
    <scope>NUCLEOTIDE SEQUENCE</scope>
    <source>
        <strain evidence="2">SMH4131-1</strain>
    </source>
</reference>
<feature type="compositionally biased region" description="Polar residues" evidence="1">
    <location>
        <begin position="1"/>
        <end position="12"/>
    </location>
</feature>
<feature type="region of interest" description="Disordered" evidence="1">
    <location>
        <begin position="1"/>
        <end position="168"/>
    </location>
</feature>
<gene>
    <name evidence="2" type="ORF">B0T19DRAFT_433020</name>
</gene>
<dbReference type="AlphaFoldDB" id="A0AAE0M597"/>
<sequence>MASTTHKNNSPPSLYFYLHPQQSPDDFENSSPKSNTSDMDLDTPQMESLEKFCFGWDSNPPNPPFVSLESYMQDWPSSKGLPSPPCGNESQNQNERDLDTISDPGLSDSSTTRPPSPEDEPESPGRCDNPTRSESEVNSALALTRPTIQAPTRSPPKPRGFESRAVQGRRAVKSLAQAGKGEAAAKRLLACPVYKLCPYQYPNCKQFRLRRMKDVKQHIYRRHMKPQLCDPYHHNASPPANPGNIFISETQKKALGLQYSSRNKPIEEQWHTMWNIIFPGKPQPRSIYLDSQVEGTVPIMRSLWEKKRSENIERVLDKVHLDACSLSAESLGQIMDVVFARFTEIEESGVSEEHDASTAVVKEETLEAPEEEDMEPSQSGQMQSGSSDEPTTDEPEPEDMDTPSHDNPLTPESLHADQSLDPDGTPPSTDLMVENNAEKTYLSFDQQTHSPDPSPPPEIPPNTTNHELAQINYSPNFPSVSEQQQQLIPHAQTMPSYPTVPFVEAPLESTCDPAEAPPPCSQSLTTNTQSMSFSHMQSFDPISLSFYLNPCEYPWPYQDTYAADSNFVYLCEPDFDATIGGSTGSPWWGPG</sequence>
<protein>
    <submittedName>
        <fullName evidence="2">Uncharacterized protein</fullName>
    </submittedName>
</protein>
<organism evidence="2 3">
    <name type="scientific">Cercophora scortea</name>
    <dbReference type="NCBI Taxonomy" id="314031"/>
    <lineage>
        <taxon>Eukaryota</taxon>
        <taxon>Fungi</taxon>
        <taxon>Dikarya</taxon>
        <taxon>Ascomycota</taxon>
        <taxon>Pezizomycotina</taxon>
        <taxon>Sordariomycetes</taxon>
        <taxon>Sordariomycetidae</taxon>
        <taxon>Sordariales</taxon>
        <taxon>Lasiosphaeriaceae</taxon>
        <taxon>Cercophora</taxon>
    </lineage>
</organism>
<feature type="compositionally biased region" description="Polar residues" evidence="1">
    <location>
        <begin position="20"/>
        <end position="38"/>
    </location>
</feature>
<keyword evidence="3" id="KW-1185">Reference proteome</keyword>
<feature type="compositionally biased region" description="Low complexity" evidence="1">
    <location>
        <begin position="377"/>
        <end position="389"/>
    </location>
</feature>
<dbReference type="EMBL" id="JAUEPO010000006">
    <property type="protein sequence ID" value="KAK3319772.1"/>
    <property type="molecule type" value="Genomic_DNA"/>
</dbReference>
<comment type="caution">
    <text evidence="2">The sequence shown here is derived from an EMBL/GenBank/DDBJ whole genome shotgun (WGS) entry which is preliminary data.</text>
</comment>
<evidence type="ECO:0000256" key="1">
    <source>
        <dbReference type="SAM" id="MobiDB-lite"/>
    </source>
</evidence>
<reference evidence="2" key="1">
    <citation type="journal article" date="2023" name="Mol. Phylogenet. Evol.">
        <title>Genome-scale phylogeny and comparative genomics of the fungal order Sordariales.</title>
        <authorList>
            <person name="Hensen N."/>
            <person name="Bonometti L."/>
            <person name="Westerberg I."/>
            <person name="Brannstrom I.O."/>
            <person name="Guillou S."/>
            <person name="Cros-Aarteil S."/>
            <person name="Calhoun S."/>
            <person name="Haridas S."/>
            <person name="Kuo A."/>
            <person name="Mondo S."/>
            <person name="Pangilinan J."/>
            <person name="Riley R."/>
            <person name="LaButti K."/>
            <person name="Andreopoulos B."/>
            <person name="Lipzen A."/>
            <person name="Chen C."/>
            <person name="Yan M."/>
            <person name="Daum C."/>
            <person name="Ng V."/>
            <person name="Clum A."/>
            <person name="Steindorff A."/>
            <person name="Ohm R.A."/>
            <person name="Martin F."/>
            <person name="Silar P."/>
            <person name="Natvig D.O."/>
            <person name="Lalanne C."/>
            <person name="Gautier V."/>
            <person name="Ament-Velasquez S.L."/>
            <person name="Kruys A."/>
            <person name="Hutchinson M.I."/>
            <person name="Powell A.J."/>
            <person name="Barry K."/>
            <person name="Miller A.N."/>
            <person name="Grigoriev I.V."/>
            <person name="Debuchy R."/>
            <person name="Gladieux P."/>
            <person name="Hiltunen Thoren M."/>
            <person name="Johannesson H."/>
        </authorList>
    </citation>
    <scope>NUCLEOTIDE SEQUENCE</scope>
    <source>
        <strain evidence="2">SMH4131-1</strain>
    </source>
</reference>
<accession>A0AAE0M597</accession>
<evidence type="ECO:0000313" key="2">
    <source>
        <dbReference type="EMBL" id="KAK3319772.1"/>
    </source>
</evidence>
<feature type="compositionally biased region" description="Basic and acidic residues" evidence="1">
    <location>
        <begin position="123"/>
        <end position="135"/>
    </location>
</feature>
<feature type="region of interest" description="Disordered" evidence="1">
    <location>
        <begin position="365"/>
        <end position="432"/>
    </location>
</feature>
<feature type="compositionally biased region" description="Acidic residues" evidence="1">
    <location>
        <begin position="366"/>
        <end position="375"/>
    </location>
</feature>
<feature type="compositionally biased region" description="Acidic residues" evidence="1">
    <location>
        <begin position="390"/>
        <end position="401"/>
    </location>
</feature>
<proteinExistence type="predicted"/>
<name>A0AAE0M597_9PEZI</name>
<dbReference type="Proteomes" id="UP001286456">
    <property type="component" value="Unassembled WGS sequence"/>
</dbReference>
<evidence type="ECO:0000313" key="3">
    <source>
        <dbReference type="Proteomes" id="UP001286456"/>
    </source>
</evidence>
<feature type="region of interest" description="Disordered" evidence="1">
    <location>
        <begin position="444"/>
        <end position="466"/>
    </location>
</feature>